<dbReference type="SUPFAM" id="SSF63418">
    <property type="entry name" value="MurE/MurF N-terminal domain"/>
    <property type="match status" value="1"/>
</dbReference>
<dbReference type="InterPro" id="IPR035911">
    <property type="entry name" value="MurE/MurF_N"/>
</dbReference>
<dbReference type="AlphaFoldDB" id="A0A839E7V1"/>
<feature type="domain" description="Mur ligase N-terminal catalytic" evidence="9">
    <location>
        <begin position="41"/>
        <end position="113"/>
    </location>
</feature>
<dbReference type="UniPathway" id="UPA00219"/>
<keyword evidence="13" id="KW-1185">Reference proteome</keyword>
<accession>A0A839E7V1</accession>
<evidence type="ECO:0000259" key="11">
    <source>
        <dbReference type="Pfam" id="PF08245"/>
    </source>
</evidence>
<comment type="PTM">
    <text evidence="7">Carboxylation is probably crucial for Mg(2+) binding and, consequently, for the gamma-phosphate positioning of ATP.</text>
</comment>
<comment type="subcellular location">
    <subcellularLocation>
        <location evidence="7 8">Cytoplasm</location>
    </subcellularLocation>
</comment>
<keyword evidence="3 7" id="KW-0133">Cell shape</keyword>
<comment type="cofactor">
    <cofactor evidence="7">
        <name>Mg(2+)</name>
        <dbReference type="ChEBI" id="CHEBI:18420"/>
    </cofactor>
</comment>
<evidence type="ECO:0000313" key="13">
    <source>
        <dbReference type="Proteomes" id="UP000585905"/>
    </source>
</evidence>
<dbReference type="PANTHER" id="PTHR23135:SF4">
    <property type="entry name" value="UDP-N-ACETYLMURAMOYL-L-ALANYL-D-GLUTAMATE--2,6-DIAMINOPIMELATE LIGASE MURE HOMOLOG, CHLOROPLASTIC"/>
    <property type="match status" value="1"/>
</dbReference>
<feature type="binding site" evidence="7">
    <location>
        <begin position="131"/>
        <end position="137"/>
    </location>
    <ligand>
        <name>ATP</name>
        <dbReference type="ChEBI" id="CHEBI:30616"/>
    </ligand>
</feature>
<dbReference type="GO" id="GO:0009252">
    <property type="term" value="P:peptidoglycan biosynthetic process"/>
    <property type="evidence" value="ECO:0007669"/>
    <property type="project" value="UniProtKB-UniRule"/>
</dbReference>
<evidence type="ECO:0000256" key="7">
    <source>
        <dbReference type="HAMAP-Rule" id="MF_00208"/>
    </source>
</evidence>
<evidence type="ECO:0000256" key="8">
    <source>
        <dbReference type="RuleBase" id="RU004135"/>
    </source>
</evidence>
<comment type="function">
    <text evidence="7">Catalyzes the addition of an amino acid to the nucleotide precursor UDP-N-acetylmuramoyl-L-alanyl-D-glutamate (UMAG) in the biosynthesis of bacterial cell-wall peptidoglycan.</text>
</comment>
<evidence type="ECO:0000256" key="1">
    <source>
        <dbReference type="ARBA" id="ARBA00005898"/>
    </source>
</evidence>
<dbReference type="GO" id="GO:0051301">
    <property type="term" value="P:cell division"/>
    <property type="evidence" value="ECO:0007669"/>
    <property type="project" value="UniProtKB-KW"/>
</dbReference>
<dbReference type="GO" id="GO:0005737">
    <property type="term" value="C:cytoplasm"/>
    <property type="evidence" value="ECO:0007669"/>
    <property type="project" value="UniProtKB-SubCell"/>
</dbReference>
<evidence type="ECO:0000256" key="2">
    <source>
        <dbReference type="ARBA" id="ARBA00022618"/>
    </source>
</evidence>
<organism evidence="12 13">
    <name type="scientific">Microcella alkalica</name>
    <dbReference type="NCBI Taxonomy" id="355930"/>
    <lineage>
        <taxon>Bacteria</taxon>
        <taxon>Bacillati</taxon>
        <taxon>Actinomycetota</taxon>
        <taxon>Actinomycetes</taxon>
        <taxon>Micrococcales</taxon>
        <taxon>Microbacteriaceae</taxon>
        <taxon>Microcella</taxon>
    </lineage>
</organism>
<dbReference type="PANTHER" id="PTHR23135">
    <property type="entry name" value="MUR LIGASE FAMILY MEMBER"/>
    <property type="match status" value="1"/>
</dbReference>
<dbReference type="HAMAP" id="MF_00208">
    <property type="entry name" value="MurE"/>
    <property type="match status" value="1"/>
</dbReference>
<dbReference type="InterPro" id="IPR005761">
    <property type="entry name" value="UDP-N-AcMur-Glu-dNH2Pim_ligase"/>
</dbReference>
<keyword evidence="4 7" id="KW-0573">Peptidoglycan synthesis</keyword>
<keyword evidence="6 7" id="KW-0961">Cell wall biogenesis/degradation</keyword>
<keyword evidence="7" id="KW-0460">Magnesium</keyword>
<dbReference type="GO" id="GO:0071555">
    <property type="term" value="P:cell wall organization"/>
    <property type="evidence" value="ECO:0007669"/>
    <property type="project" value="UniProtKB-KW"/>
</dbReference>
<dbReference type="GO" id="GO:0005524">
    <property type="term" value="F:ATP binding"/>
    <property type="evidence" value="ECO:0007669"/>
    <property type="project" value="UniProtKB-UniRule"/>
</dbReference>
<dbReference type="InterPro" id="IPR004101">
    <property type="entry name" value="Mur_ligase_C"/>
</dbReference>
<comment type="similarity">
    <text evidence="1 7">Belongs to the MurCDEF family. MurE subfamily.</text>
</comment>
<feature type="binding site" evidence="7">
    <location>
        <position position="48"/>
    </location>
    <ligand>
        <name>UDP-N-acetyl-alpha-D-muramoyl-L-alanyl-D-glutamate</name>
        <dbReference type="ChEBI" id="CHEBI:83900"/>
    </ligand>
</feature>
<evidence type="ECO:0000256" key="5">
    <source>
        <dbReference type="ARBA" id="ARBA00023306"/>
    </source>
</evidence>
<dbReference type="Pfam" id="PF08245">
    <property type="entry name" value="Mur_ligase_M"/>
    <property type="match status" value="1"/>
</dbReference>
<dbReference type="Gene3D" id="3.40.1190.10">
    <property type="entry name" value="Mur-like, catalytic domain"/>
    <property type="match status" value="1"/>
</dbReference>
<keyword evidence="5 7" id="KW-0131">Cell cycle</keyword>
<feature type="binding site" evidence="7">
    <location>
        <begin position="173"/>
        <end position="174"/>
    </location>
    <ligand>
        <name>UDP-N-acetyl-alpha-D-muramoyl-L-alanyl-D-glutamate</name>
        <dbReference type="ChEBI" id="CHEBI:83900"/>
    </ligand>
</feature>
<name>A0A839E7V1_9MICO</name>
<comment type="pathway">
    <text evidence="7 8">Cell wall biogenesis; peptidoglycan biosynthesis.</text>
</comment>
<dbReference type="InterPro" id="IPR036565">
    <property type="entry name" value="Mur-like_cat_sf"/>
</dbReference>
<dbReference type="InterPro" id="IPR036615">
    <property type="entry name" value="Mur_ligase_C_dom_sf"/>
</dbReference>
<dbReference type="InterPro" id="IPR000713">
    <property type="entry name" value="Mur_ligase_N"/>
</dbReference>
<comment type="caution">
    <text evidence="12">The sequence shown here is derived from an EMBL/GenBank/DDBJ whole genome shotgun (WGS) entry which is preliminary data.</text>
</comment>
<protein>
    <recommendedName>
        <fullName evidence="7">UDP-N-acetylmuramyl-tripeptide synthetase</fullName>
        <ecNumber evidence="7">6.3.2.-</ecNumber>
    </recommendedName>
    <alternativeName>
        <fullName evidence="7">UDP-MurNAc-tripeptide synthetase</fullName>
    </alternativeName>
</protein>
<feature type="domain" description="Mur ligase C-terminal" evidence="10">
    <location>
        <begin position="355"/>
        <end position="483"/>
    </location>
</feature>
<keyword evidence="7 12" id="KW-0436">Ligase</keyword>
<feature type="domain" description="Mur ligase central" evidence="11">
    <location>
        <begin position="129"/>
        <end position="329"/>
    </location>
</feature>
<feature type="binding site" evidence="7">
    <location>
        <position position="200"/>
    </location>
    <ligand>
        <name>UDP-N-acetyl-alpha-D-muramoyl-L-alanyl-D-glutamate</name>
        <dbReference type="ChEBI" id="CHEBI:83900"/>
    </ligand>
</feature>
<keyword evidence="2 7" id="KW-0132">Cell division</keyword>
<dbReference type="SUPFAM" id="SSF53623">
    <property type="entry name" value="MurD-like peptide ligases, catalytic domain"/>
    <property type="match status" value="1"/>
</dbReference>
<evidence type="ECO:0000313" key="12">
    <source>
        <dbReference type="EMBL" id="MBA8847253.1"/>
    </source>
</evidence>
<evidence type="ECO:0000259" key="9">
    <source>
        <dbReference type="Pfam" id="PF01225"/>
    </source>
</evidence>
<dbReference type="EC" id="6.3.2.-" evidence="7"/>
<dbReference type="Pfam" id="PF01225">
    <property type="entry name" value="Mur_ligase"/>
    <property type="match status" value="1"/>
</dbReference>
<proteinExistence type="inferred from homology"/>
<evidence type="ECO:0000256" key="3">
    <source>
        <dbReference type="ARBA" id="ARBA00022960"/>
    </source>
</evidence>
<keyword evidence="7" id="KW-0547">Nucleotide-binding</keyword>
<comment type="caution">
    <text evidence="7">Lacks conserved residue(s) required for the propagation of feature annotation.</text>
</comment>
<evidence type="ECO:0000259" key="10">
    <source>
        <dbReference type="Pfam" id="PF02875"/>
    </source>
</evidence>
<dbReference type="Proteomes" id="UP000585905">
    <property type="component" value="Unassembled WGS sequence"/>
</dbReference>
<dbReference type="GO" id="GO:0000287">
    <property type="term" value="F:magnesium ion binding"/>
    <property type="evidence" value="ECO:0007669"/>
    <property type="project" value="UniProtKB-UniRule"/>
</dbReference>
<reference evidence="12 13" key="1">
    <citation type="submission" date="2020-07" db="EMBL/GenBank/DDBJ databases">
        <title>Sequencing the genomes of 1000 actinobacteria strains.</title>
        <authorList>
            <person name="Klenk H.-P."/>
        </authorList>
    </citation>
    <scope>NUCLEOTIDE SEQUENCE [LARGE SCALE GENOMIC DNA]</scope>
    <source>
        <strain evidence="12 13">DSM 19663</strain>
    </source>
</reference>
<dbReference type="Gene3D" id="3.90.190.20">
    <property type="entry name" value="Mur ligase, C-terminal domain"/>
    <property type="match status" value="1"/>
</dbReference>
<dbReference type="Pfam" id="PF02875">
    <property type="entry name" value="Mur_ligase_C"/>
    <property type="match status" value="1"/>
</dbReference>
<feature type="binding site" evidence="7">
    <location>
        <position position="46"/>
    </location>
    <ligand>
        <name>UDP-N-acetyl-alpha-D-muramoyl-L-alanyl-D-glutamate</name>
        <dbReference type="ChEBI" id="CHEBI:83900"/>
    </ligand>
</feature>
<dbReference type="SUPFAM" id="SSF53244">
    <property type="entry name" value="MurD-like peptide ligases, peptide-binding domain"/>
    <property type="match status" value="1"/>
</dbReference>
<dbReference type="EMBL" id="JACGWX010000001">
    <property type="protein sequence ID" value="MBA8847253.1"/>
    <property type="molecule type" value="Genomic_DNA"/>
</dbReference>
<feature type="modified residue" description="N6-carboxylysine" evidence="7">
    <location>
        <position position="240"/>
    </location>
</feature>
<dbReference type="InterPro" id="IPR013221">
    <property type="entry name" value="Mur_ligase_cen"/>
</dbReference>
<dbReference type="NCBIfam" id="TIGR01085">
    <property type="entry name" value="murE"/>
    <property type="match status" value="1"/>
</dbReference>
<dbReference type="Gene3D" id="3.40.1390.10">
    <property type="entry name" value="MurE/MurF, N-terminal domain"/>
    <property type="match status" value="1"/>
</dbReference>
<evidence type="ECO:0000256" key="6">
    <source>
        <dbReference type="ARBA" id="ARBA00023316"/>
    </source>
</evidence>
<evidence type="ECO:0000256" key="4">
    <source>
        <dbReference type="ARBA" id="ARBA00022984"/>
    </source>
</evidence>
<dbReference type="GO" id="GO:0008360">
    <property type="term" value="P:regulation of cell shape"/>
    <property type="evidence" value="ECO:0007669"/>
    <property type="project" value="UniProtKB-KW"/>
</dbReference>
<dbReference type="GO" id="GO:0016881">
    <property type="term" value="F:acid-amino acid ligase activity"/>
    <property type="evidence" value="ECO:0007669"/>
    <property type="project" value="UniProtKB-UniRule"/>
</dbReference>
<feature type="binding site" evidence="7">
    <location>
        <position position="208"/>
    </location>
    <ligand>
        <name>UDP-N-acetyl-alpha-D-muramoyl-L-alanyl-D-glutamate</name>
        <dbReference type="ChEBI" id="CHEBI:83900"/>
    </ligand>
</feature>
<keyword evidence="7" id="KW-0067">ATP-binding</keyword>
<gene>
    <name evidence="7" type="primary">murE</name>
    <name evidence="12" type="ORF">FHX53_000817</name>
</gene>
<sequence>MVSGRAPAVLRPEHPVPRPLAELLAVFPISVVRGDPADVNVSGVTLSTDDVRAGDLYVGVPGRHRHGAEFAAAAIGSGAAAVLTDAAGADLAGEVDVPLLLVEDPRAALGEVSAWVHRSDEQPPLLIGVTGTNGKTSTAYLLDAVLRQLGLVCGLSTTAERRLGELTVSSSLTTPEASETHALLARARELGVQAMTIEVSAQALTRHRVDGIVFDVAGFTNLSHDHLDDYADMEEYFQAKAALFSPTRARRGVVCTDTSWGERLAAESEIPVTTIGSLDGAADWRVEILEETQASTTFAVTGPNGIELRTGIPVIGRHMAMNAGLAIAMIVEAGVEVERLAHSLHERSIDAYLPGRLERVSGDEGPSVFVDFAHSPDAFVSTLAALRRVTPGRIIMMFGADGDRDTTKRADMGRVAAEGSDLLIITDFDSRTEDPAAIRRALLDGARTAVDGAEIIEVASPEEAIRLAVRRAAFGDSILWAGPGHQDYREVGGVKHPHSARDEARAALRDAGWPAR</sequence>
<keyword evidence="7" id="KW-0963">Cytoplasm</keyword>